<dbReference type="Gene3D" id="3.30.1180.10">
    <property type="match status" value="1"/>
</dbReference>
<evidence type="ECO:0000313" key="3">
    <source>
        <dbReference type="Proteomes" id="UP001562065"/>
    </source>
</evidence>
<keyword evidence="3" id="KW-1185">Reference proteome</keyword>
<dbReference type="PANTHER" id="PTHR33434">
    <property type="entry name" value="DEGV DOMAIN-CONTAINING PROTEIN DR_1986-RELATED"/>
    <property type="match status" value="1"/>
</dbReference>
<dbReference type="Gene3D" id="3.40.50.10170">
    <property type="match status" value="1"/>
</dbReference>
<reference evidence="2 3" key="1">
    <citation type="submission" date="2024-07" db="EMBL/GenBank/DDBJ databases">
        <authorList>
            <person name="Ren Q."/>
        </authorList>
    </citation>
    <scope>NUCLEOTIDE SEQUENCE [LARGE SCALE GENOMIC DNA]</scope>
    <source>
        <strain evidence="2 3">REN37</strain>
    </source>
</reference>
<proteinExistence type="predicted"/>
<dbReference type="PANTHER" id="PTHR33434:SF2">
    <property type="entry name" value="FATTY ACID-BINDING PROTEIN TM_1468"/>
    <property type="match status" value="1"/>
</dbReference>
<dbReference type="InterPro" id="IPR043168">
    <property type="entry name" value="DegV_C"/>
</dbReference>
<dbReference type="Proteomes" id="UP001562065">
    <property type="component" value="Unassembled WGS sequence"/>
</dbReference>
<sequence>MKIGIVVDATCDLPASFIARHGICILPIAIRLGEDVLVDQRDVEQTEQFYLRDLRERGVDAESVPYTAEQIEAVFLERLVVDHDLVFCITISGKHSPIFDHASRASFGILRKYKAVREQAGVAGPFHMRVLDSRTLFAGAGVLVAEAVAMIDAGAAPNQIRLRLDGLIPELCGYMVPADLRYIRERGFHKGERRTWADAGRAAVLTLGAALSLRPIIRIWRGEESVVATGFSHAKSVERLFRHLARTMDSGGLSAPHLCISYAGDVAEVPQMPGWESMMASAAGAGVEVHLATMSATGAVNVGLGCLYAAFAGSPGSP</sequence>
<protein>
    <submittedName>
        <fullName evidence="2">DegV family protein</fullName>
    </submittedName>
</protein>
<evidence type="ECO:0000256" key="1">
    <source>
        <dbReference type="ARBA" id="ARBA00023121"/>
    </source>
</evidence>
<dbReference type="RefSeq" id="WP_369454204.1">
    <property type="nucleotide sequence ID" value="NZ_JBGCUO010000001.1"/>
</dbReference>
<dbReference type="InterPro" id="IPR003797">
    <property type="entry name" value="DegV"/>
</dbReference>
<keyword evidence="1" id="KW-0446">Lipid-binding</keyword>
<dbReference type="InterPro" id="IPR050270">
    <property type="entry name" value="DegV_domain_contain"/>
</dbReference>
<dbReference type="Pfam" id="PF02645">
    <property type="entry name" value="DegV"/>
    <property type="match status" value="1"/>
</dbReference>
<organism evidence="2 3">
    <name type="scientific">Isoalcanivorax beigongshangi</name>
    <dbReference type="NCBI Taxonomy" id="3238810"/>
    <lineage>
        <taxon>Bacteria</taxon>
        <taxon>Pseudomonadati</taxon>
        <taxon>Pseudomonadota</taxon>
        <taxon>Gammaproteobacteria</taxon>
        <taxon>Oceanospirillales</taxon>
        <taxon>Alcanivoracaceae</taxon>
        <taxon>Isoalcanivorax</taxon>
    </lineage>
</organism>
<dbReference type="SUPFAM" id="SSF82549">
    <property type="entry name" value="DAK1/DegV-like"/>
    <property type="match status" value="1"/>
</dbReference>
<dbReference type="PROSITE" id="PS51482">
    <property type="entry name" value="DEGV"/>
    <property type="match status" value="1"/>
</dbReference>
<dbReference type="EMBL" id="JBGCUO010000001">
    <property type="protein sequence ID" value="MEY1660965.1"/>
    <property type="molecule type" value="Genomic_DNA"/>
</dbReference>
<accession>A0ABV4ADP3</accession>
<comment type="caution">
    <text evidence="2">The sequence shown here is derived from an EMBL/GenBank/DDBJ whole genome shotgun (WGS) entry which is preliminary data.</text>
</comment>
<gene>
    <name evidence="2" type="ORF">AB5I84_02255</name>
</gene>
<name>A0ABV4ADP3_9GAMM</name>
<evidence type="ECO:0000313" key="2">
    <source>
        <dbReference type="EMBL" id="MEY1660965.1"/>
    </source>
</evidence>